<keyword evidence="2" id="KW-1185">Reference proteome</keyword>
<dbReference type="Proteomes" id="UP000626656">
    <property type="component" value="Unassembled WGS sequence"/>
</dbReference>
<reference evidence="1 2" key="1">
    <citation type="submission" date="2020-05" db="EMBL/GenBank/DDBJ databases">
        <authorList>
            <person name="Petersen J."/>
            <person name="Sayavedra L."/>
        </authorList>
    </citation>
    <scope>NUCLEOTIDE SEQUENCE [LARGE SCALE GENOMIC DNA]</scope>
    <source>
        <strain evidence="1">B azoricus SOX ET2 1586I</strain>
    </source>
</reference>
<dbReference type="EMBL" id="CAHJWF010000442">
    <property type="protein sequence ID" value="CAB5507645.1"/>
    <property type="molecule type" value="Genomic_DNA"/>
</dbReference>
<gene>
    <name evidence="1" type="ORF">AZO1586I_1937</name>
</gene>
<comment type="caution">
    <text evidence="1">The sequence shown here is derived from an EMBL/GenBank/DDBJ whole genome shotgun (WGS) entry which is preliminary data.</text>
</comment>
<evidence type="ECO:0000313" key="2">
    <source>
        <dbReference type="Proteomes" id="UP000626656"/>
    </source>
</evidence>
<proteinExistence type="predicted"/>
<sequence length="21" mass="1971">SSGGVFIDTMISSVSGGIAEG</sequence>
<feature type="non-terminal residue" evidence="1">
    <location>
        <position position="1"/>
    </location>
</feature>
<protein>
    <submittedName>
        <fullName evidence="1">Uncharacterized protein</fullName>
    </submittedName>
</protein>
<organism evidence="1 2">
    <name type="scientific">Bathymodiolus thermophilus thioautotrophic gill symbiont</name>
    <dbReference type="NCBI Taxonomy" id="2360"/>
    <lineage>
        <taxon>Bacteria</taxon>
        <taxon>Pseudomonadati</taxon>
        <taxon>Pseudomonadota</taxon>
        <taxon>Gammaproteobacteria</taxon>
        <taxon>sulfur-oxidizing symbionts</taxon>
    </lineage>
</organism>
<name>A0ABN7GCV9_9GAMM</name>
<evidence type="ECO:0000313" key="1">
    <source>
        <dbReference type="EMBL" id="CAB5507645.1"/>
    </source>
</evidence>
<accession>A0ABN7GCV9</accession>